<dbReference type="FunFam" id="3.40.630.10:FF:000101">
    <property type="entry name" value="N-acetylated alpha-linked acidic dipeptidase like 1"/>
    <property type="match status" value="1"/>
</dbReference>
<protein>
    <submittedName>
        <fullName evidence="7">Peptidase_M28 domain-containing protein</fullName>
    </submittedName>
</protein>
<dbReference type="SUPFAM" id="SSF53187">
    <property type="entry name" value="Zn-dependent exopeptidases"/>
    <property type="match status" value="1"/>
</dbReference>
<dbReference type="EMBL" id="UZAH01025465">
    <property type="protein sequence ID" value="VDO64484.1"/>
    <property type="molecule type" value="Genomic_DNA"/>
</dbReference>
<dbReference type="AlphaFoldDB" id="A0A3P7Y1I2"/>
<comment type="similarity">
    <text evidence="1">Belongs to the peptidase M28 family. M28B subfamily.</text>
</comment>
<reference evidence="7" key="2">
    <citation type="submission" date="2019-09" db="UniProtKB">
        <authorList>
            <consortium name="WormBaseParasite"/>
        </authorList>
    </citation>
    <scope>IDENTIFICATION</scope>
</reference>
<dbReference type="Pfam" id="PF02225">
    <property type="entry name" value="PA"/>
    <property type="match status" value="1"/>
</dbReference>
<gene>
    <name evidence="5" type="ORF">HPBE_LOCUS5416</name>
</gene>
<dbReference type="OrthoDB" id="5841748at2759"/>
<dbReference type="SUPFAM" id="SSF47672">
    <property type="entry name" value="Transferrin receptor-like dimerisation domain"/>
    <property type="match status" value="1"/>
</dbReference>
<dbReference type="InterPro" id="IPR007484">
    <property type="entry name" value="Peptidase_M28"/>
</dbReference>
<proteinExistence type="inferred from homology"/>
<feature type="domain" description="Transferrin receptor-like dimerisation" evidence="3">
    <location>
        <begin position="614"/>
        <end position="738"/>
    </location>
</feature>
<dbReference type="GO" id="GO:0004180">
    <property type="term" value="F:carboxypeptidase activity"/>
    <property type="evidence" value="ECO:0007669"/>
    <property type="project" value="TreeGrafter"/>
</dbReference>
<feature type="domain" description="Peptidase M28" evidence="4">
    <location>
        <begin position="339"/>
        <end position="528"/>
    </location>
</feature>
<evidence type="ECO:0000313" key="7">
    <source>
        <dbReference type="WBParaSite" id="HPBE_0000540701-mRNA-1"/>
    </source>
</evidence>
<evidence type="ECO:0000259" key="3">
    <source>
        <dbReference type="Pfam" id="PF04253"/>
    </source>
</evidence>
<dbReference type="InterPro" id="IPR039373">
    <property type="entry name" value="Peptidase_M28B"/>
</dbReference>
<evidence type="ECO:0000313" key="6">
    <source>
        <dbReference type="Proteomes" id="UP000050761"/>
    </source>
</evidence>
<dbReference type="Pfam" id="PF04253">
    <property type="entry name" value="TFR_dimer"/>
    <property type="match status" value="1"/>
</dbReference>
<dbReference type="WBParaSite" id="HPBE_0000540701-mRNA-1">
    <property type="protein sequence ID" value="HPBE_0000540701-mRNA-1"/>
    <property type="gene ID" value="HPBE_0000540701"/>
</dbReference>
<dbReference type="InterPro" id="IPR046450">
    <property type="entry name" value="PA_dom_sf"/>
</dbReference>
<dbReference type="Gene3D" id="1.20.930.40">
    <property type="entry name" value="Transferrin receptor-like, dimerisation domain"/>
    <property type="match status" value="1"/>
</dbReference>
<sequence length="741" mass="82862">MIAMSHLEVHNLISDDLISNVKAENIKANWQKLVRAPYLPGTDANKEMAFTIAKMWSDVGLEDVHVVPYDVLLSHPDSAFPNKLTIDDLYGKTLYEAGRRLGEDGLKYNEHQWLPYSGNGRVSAEVVYCNRGLQEDFDNLKNMNVDLKEKIALIRLAANFRGEKIYRAQRLGAVGVIMFSDPSDLRREIAESNQIIASISARFHPDAIWALSERTSVMNGHGDPLTPLFPSKKELFRSRTIEQARRDGVLPKIPVMPVSYTTAYQILSRMKGRPAPQPWQGKENLKFKHFMPSGLMPVCRNSCPKGAMNFTYRVGPGFRSNERLTMDVRGSLIVKRIRNIIGYIRGKDEPDRYVMLGNHYDAKSHLSKDPRSGAAILAEVARAMMQTINGTGWRPARTIMFAAWDGEEQGAVGSTEFVEEFANVLSQRAIVYLNMDGLAGNTSLYVRSIPSLHHVIMAASIKIDNPSRSELSKGRPTLFHSWVKTFPSHIAGLPEIPVPGFESDHSAFLTYAGVPVVDLTVRNAVTHSAKAFLDSKKAPTPSSEDDSFAIHKAVGQFWAELARFFTDEVVLPFNTTELAVALVDNYLPALSETLTPLKYFHAAIKPAILQMGHITRASQELLKISIQFERSALFTRSAFSQNPFDSRHIAAVNERLMSVHRCFINPHGTPSTPQSRHVLYSANEYDREEERIMSSVYDAVHAFAKANTDRQRVTLGAAIAYQISIVQHSIHCATNTLKDVI</sequence>
<keyword evidence="6" id="KW-1185">Reference proteome</keyword>
<accession>A0A3P7Y1I2</accession>
<name>A0A3P7Y1I2_HELPZ</name>
<dbReference type="Proteomes" id="UP000050761">
    <property type="component" value="Unassembled WGS sequence"/>
</dbReference>
<dbReference type="PANTHER" id="PTHR10404:SF77">
    <property type="entry name" value="GLUTAMATE CARBOXYPEPTIDASE 2 HOMOLOG"/>
    <property type="match status" value="1"/>
</dbReference>
<evidence type="ECO:0000256" key="1">
    <source>
        <dbReference type="ARBA" id="ARBA00005634"/>
    </source>
</evidence>
<dbReference type="Gene3D" id="3.50.30.30">
    <property type="match status" value="2"/>
</dbReference>
<organism evidence="5">
    <name type="scientific">Heligmosomoides polygyrus</name>
    <name type="common">Parasitic roundworm</name>
    <dbReference type="NCBI Taxonomy" id="6339"/>
    <lineage>
        <taxon>Eukaryota</taxon>
        <taxon>Metazoa</taxon>
        <taxon>Ecdysozoa</taxon>
        <taxon>Nematoda</taxon>
        <taxon>Chromadorea</taxon>
        <taxon>Rhabditida</taxon>
        <taxon>Rhabditina</taxon>
        <taxon>Rhabditomorpha</taxon>
        <taxon>Strongyloidea</taxon>
        <taxon>Heligmosomidae</taxon>
        <taxon>Heligmosomoides</taxon>
    </lineage>
</organism>
<dbReference type="InterPro" id="IPR036757">
    <property type="entry name" value="TFR-like_dimer_dom_sf"/>
</dbReference>
<reference evidence="5 6" key="1">
    <citation type="submission" date="2018-11" db="EMBL/GenBank/DDBJ databases">
        <authorList>
            <consortium name="Pathogen Informatics"/>
        </authorList>
    </citation>
    <scope>NUCLEOTIDE SEQUENCE [LARGE SCALE GENOMIC DNA]</scope>
</reference>
<dbReference type="SUPFAM" id="SSF52025">
    <property type="entry name" value="PA domain"/>
    <property type="match status" value="1"/>
</dbReference>
<dbReference type="Gene3D" id="3.40.630.10">
    <property type="entry name" value="Zn peptidases"/>
    <property type="match status" value="2"/>
</dbReference>
<dbReference type="PANTHER" id="PTHR10404">
    <property type="entry name" value="N-ACETYLATED-ALPHA-LINKED ACIDIC DIPEPTIDASE"/>
    <property type="match status" value="1"/>
</dbReference>
<evidence type="ECO:0000259" key="4">
    <source>
        <dbReference type="Pfam" id="PF04389"/>
    </source>
</evidence>
<dbReference type="Pfam" id="PF04389">
    <property type="entry name" value="Peptidase_M28"/>
    <property type="match status" value="1"/>
</dbReference>
<dbReference type="InterPro" id="IPR007365">
    <property type="entry name" value="TFR-like_dimer_dom"/>
</dbReference>
<evidence type="ECO:0000313" key="5">
    <source>
        <dbReference type="EMBL" id="VDO64484.1"/>
    </source>
</evidence>
<dbReference type="InterPro" id="IPR003137">
    <property type="entry name" value="PA_domain"/>
</dbReference>
<evidence type="ECO:0000259" key="2">
    <source>
        <dbReference type="Pfam" id="PF02225"/>
    </source>
</evidence>
<feature type="domain" description="PA" evidence="2">
    <location>
        <begin position="122"/>
        <end position="187"/>
    </location>
</feature>